<dbReference type="EMBL" id="BAABGY010000018">
    <property type="protein sequence ID" value="GAA4343617.1"/>
    <property type="molecule type" value="Genomic_DNA"/>
</dbReference>
<feature type="transmembrane region" description="Helical" evidence="6">
    <location>
        <begin position="85"/>
        <end position="108"/>
    </location>
</feature>
<protein>
    <submittedName>
        <fullName evidence="7">UbiA family prenyltransferase</fullName>
    </submittedName>
</protein>
<keyword evidence="8" id="KW-1185">Reference proteome</keyword>
<feature type="transmembrane region" description="Helical" evidence="6">
    <location>
        <begin position="114"/>
        <end position="132"/>
    </location>
</feature>
<dbReference type="InterPro" id="IPR044878">
    <property type="entry name" value="UbiA_sf"/>
</dbReference>
<feature type="transmembrane region" description="Helical" evidence="6">
    <location>
        <begin position="168"/>
        <end position="186"/>
    </location>
</feature>
<sequence length="301" mass="31398">MNTTIAMLRLMRPANIITAVSDILAGAAIALFAGNADWRAVPVVSVLLLVAATAGLYGGGVVLNDVFDAELDRVERPERPIPSGAIGRGAAALLGAALLVAGIVAAGFVHRPHWLSASFLLAGAIAVAAVIYDKWGKHHSLAGPLNMGLCRGLNLLLGMSLLPEALRNYWLLALVPIVYIASITMVSRGEVHGGSRRTLHSAVALYAIVAASIFLISVRNGTWAYALPFLLLFAGMIFAPLRKAIRDPRGPLIGKAVKAGVIALILMNAAWAAAFGNLPAALLILALLPLSLGLAKAFMVT</sequence>
<evidence type="ECO:0000256" key="6">
    <source>
        <dbReference type="SAM" id="Phobius"/>
    </source>
</evidence>
<proteinExistence type="predicted"/>
<feature type="transmembrane region" description="Helical" evidence="6">
    <location>
        <begin position="280"/>
        <end position="299"/>
    </location>
</feature>
<feature type="transmembrane region" description="Helical" evidence="6">
    <location>
        <begin position="40"/>
        <end position="64"/>
    </location>
</feature>
<feature type="transmembrane region" description="Helical" evidence="6">
    <location>
        <begin position="12"/>
        <end position="34"/>
    </location>
</feature>
<dbReference type="InterPro" id="IPR050475">
    <property type="entry name" value="Prenyltransferase_related"/>
</dbReference>
<name>A0ABP8HSF9_9BACT</name>
<dbReference type="PANTHER" id="PTHR42723">
    <property type="entry name" value="CHLOROPHYLL SYNTHASE"/>
    <property type="match status" value="1"/>
</dbReference>
<evidence type="ECO:0000256" key="5">
    <source>
        <dbReference type="ARBA" id="ARBA00023136"/>
    </source>
</evidence>
<evidence type="ECO:0000313" key="7">
    <source>
        <dbReference type="EMBL" id="GAA4343617.1"/>
    </source>
</evidence>
<dbReference type="Gene3D" id="1.10.357.140">
    <property type="entry name" value="UbiA prenyltransferase"/>
    <property type="match status" value="1"/>
</dbReference>
<gene>
    <name evidence="7" type="ORF">GCM10023184_43990</name>
</gene>
<evidence type="ECO:0000256" key="2">
    <source>
        <dbReference type="ARBA" id="ARBA00022475"/>
    </source>
</evidence>
<reference evidence="8" key="1">
    <citation type="journal article" date="2019" name="Int. J. Syst. Evol. Microbiol.">
        <title>The Global Catalogue of Microorganisms (GCM) 10K type strain sequencing project: providing services to taxonomists for standard genome sequencing and annotation.</title>
        <authorList>
            <consortium name="The Broad Institute Genomics Platform"/>
            <consortium name="The Broad Institute Genome Sequencing Center for Infectious Disease"/>
            <person name="Wu L."/>
            <person name="Ma J."/>
        </authorList>
    </citation>
    <scope>NUCLEOTIDE SEQUENCE [LARGE SCALE GENOMIC DNA]</scope>
    <source>
        <strain evidence="8">JCM 17919</strain>
    </source>
</reference>
<dbReference type="Proteomes" id="UP001501725">
    <property type="component" value="Unassembled WGS sequence"/>
</dbReference>
<keyword evidence="2" id="KW-1003">Cell membrane</keyword>
<feature type="transmembrane region" description="Helical" evidence="6">
    <location>
        <begin position="223"/>
        <end position="241"/>
    </location>
</feature>
<feature type="transmembrane region" description="Helical" evidence="6">
    <location>
        <begin position="253"/>
        <end position="274"/>
    </location>
</feature>
<keyword evidence="5 6" id="KW-0472">Membrane</keyword>
<keyword evidence="4 6" id="KW-1133">Transmembrane helix</keyword>
<comment type="caution">
    <text evidence="7">The sequence shown here is derived from an EMBL/GenBank/DDBJ whole genome shotgun (WGS) entry which is preliminary data.</text>
</comment>
<feature type="transmembrane region" description="Helical" evidence="6">
    <location>
        <begin position="198"/>
        <end position="217"/>
    </location>
</feature>
<dbReference type="CDD" id="cd13964">
    <property type="entry name" value="PT_UbiA_1"/>
    <property type="match status" value="1"/>
</dbReference>
<dbReference type="RefSeq" id="WP_345258149.1">
    <property type="nucleotide sequence ID" value="NZ_BAABGY010000018.1"/>
</dbReference>
<keyword evidence="3 6" id="KW-0812">Transmembrane</keyword>
<accession>A0ABP8HSF9</accession>
<evidence type="ECO:0000256" key="3">
    <source>
        <dbReference type="ARBA" id="ARBA00022692"/>
    </source>
</evidence>
<dbReference type="PANTHER" id="PTHR42723:SF1">
    <property type="entry name" value="CHLOROPHYLL SYNTHASE, CHLOROPLASTIC"/>
    <property type="match status" value="1"/>
</dbReference>
<evidence type="ECO:0000313" key="8">
    <source>
        <dbReference type="Proteomes" id="UP001501725"/>
    </source>
</evidence>
<comment type="subcellular location">
    <subcellularLocation>
        <location evidence="1">Membrane</location>
        <topology evidence="1">Multi-pass membrane protein</topology>
    </subcellularLocation>
</comment>
<dbReference type="InterPro" id="IPR000537">
    <property type="entry name" value="UbiA_prenyltransferase"/>
</dbReference>
<dbReference type="Pfam" id="PF01040">
    <property type="entry name" value="UbiA"/>
    <property type="match status" value="1"/>
</dbReference>
<organism evidence="7 8">
    <name type="scientific">Flaviaesturariibacter amylovorans</name>
    <dbReference type="NCBI Taxonomy" id="1084520"/>
    <lineage>
        <taxon>Bacteria</taxon>
        <taxon>Pseudomonadati</taxon>
        <taxon>Bacteroidota</taxon>
        <taxon>Chitinophagia</taxon>
        <taxon>Chitinophagales</taxon>
        <taxon>Chitinophagaceae</taxon>
        <taxon>Flaviaestuariibacter</taxon>
    </lineage>
</organism>
<evidence type="ECO:0000256" key="4">
    <source>
        <dbReference type="ARBA" id="ARBA00022989"/>
    </source>
</evidence>
<evidence type="ECO:0000256" key="1">
    <source>
        <dbReference type="ARBA" id="ARBA00004141"/>
    </source>
</evidence>
<dbReference type="NCBIfam" id="NF035940">
    <property type="entry name" value="prenyl_rel_EboC"/>
    <property type="match status" value="1"/>
</dbReference>